<dbReference type="Proteomes" id="UP000223071">
    <property type="component" value="Unassembled WGS sequence"/>
</dbReference>
<dbReference type="InterPro" id="IPR028087">
    <property type="entry name" value="Tad_N"/>
</dbReference>
<dbReference type="InterPro" id="IPR002035">
    <property type="entry name" value="VWF_A"/>
</dbReference>
<evidence type="ECO:0000259" key="1">
    <source>
        <dbReference type="PROSITE" id="PS50234"/>
    </source>
</evidence>
<evidence type="ECO:0000313" key="2">
    <source>
        <dbReference type="EMBL" id="PFG74345.1"/>
    </source>
</evidence>
<dbReference type="PROSITE" id="PS50234">
    <property type="entry name" value="VWFA"/>
    <property type="match status" value="1"/>
</dbReference>
<protein>
    <submittedName>
        <fullName evidence="2">Flp pilus assembly protein TadG</fullName>
    </submittedName>
</protein>
<dbReference type="CDD" id="cd00198">
    <property type="entry name" value="vWFA"/>
    <property type="match status" value="1"/>
</dbReference>
<dbReference type="PANTHER" id="PTHR22588:SF3">
    <property type="entry name" value="VWFA DOMAIN-CONTAINING PROTEIN"/>
    <property type="match status" value="1"/>
</dbReference>
<sequence>MMRSLIRRVFGEERGQALPLFALFLLVFLGFVAMSIDVGRYVWARTQMQAAVDAAALAAAQSMPSETDAAAKATEYWLDNSGFIRSQGTNVQFAVTYPEGNKAVRVQARADIPTWFARLFGVDHWTVSASGDAESQVLDIAVVFDISGSMCFDSFRQVENSGSYMMSPGRLTPAGGFAFPRLAANINSTQTTIPLNDVRIFASTNAATNRSNFGTTFNTTTPYWKVSVGSNATSVPTSASLRPGIIMIDNELMRITGVNTSNNTLTVIRGYRNEATDTNTVATSHAANAEVWANRTGYSSTSDYCQLASYYTPTTTQNGPHQPFDAAIDAAKYFTTLFDEQYDKIGSVRYSTRAAISQNLTSNFSAVRDSLDAILWPAGATNIPHGIAVGRQVLDGPGKRANAVRVLVLVTDGIANTYCGSATYNPANYNSTSCTTGSGIPAAEEHARREAQRARNGDIIIFTIGLGNDLNTTFLQDIAAIGGGKFYHAPTTAQLDEAFQAVAEQTHIALVR</sequence>
<evidence type="ECO:0000313" key="3">
    <source>
        <dbReference type="Proteomes" id="UP000223071"/>
    </source>
</evidence>
<dbReference type="Pfam" id="PF00092">
    <property type="entry name" value="VWA"/>
    <property type="match status" value="1"/>
</dbReference>
<keyword evidence="3" id="KW-1185">Reference proteome</keyword>
<dbReference type="InterPro" id="IPR036465">
    <property type="entry name" value="vWFA_dom_sf"/>
</dbReference>
<name>A0A2A9HH82_TEPT2</name>
<dbReference type="SMART" id="SM00327">
    <property type="entry name" value="VWA"/>
    <property type="match status" value="1"/>
</dbReference>
<dbReference type="SUPFAM" id="SSF53300">
    <property type="entry name" value="vWA-like"/>
    <property type="match status" value="1"/>
</dbReference>
<comment type="caution">
    <text evidence="2">The sequence shown here is derived from an EMBL/GenBank/DDBJ whole genome shotgun (WGS) entry which is preliminary data.</text>
</comment>
<dbReference type="AlphaFoldDB" id="A0A2A9HH82"/>
<feature type="domain" description="VWFA" evidence="1">
    <location>
        <begin position="344"/>
        <end position="502"/>
    </location>
</feature>
<reference evidence="2 3" key="1">
    <citation type="submission" date="2017-09" db="EMBL/GenBank/DDBJ databases">
        <title>Sequencing the genomes of two abundant thermophiles in Great Basin hot springs: Thermocrinis jamiesonii and novel Chloroflexi Thermoflexus hugenholtzii.</title>
        <authorList>
            <person name="Hedlund B."/>
        </authorList>
    </citation>
    <scope>NUCLEOTIDE SEQUENCE [LARGE SCALE GENOMIC DNA]</scope>
    <source>
        <strain evidence="2 3">G233</strain>
    </source>
</reference>
<dbReference type="InterPro" id="IPR052229">
    <property type="entry name" value="Collagen-VI/PIF"/>
</dbReference>
<gene>
    <name evidence="2" type="ORF">A9A59_1564</name>
</gene>
<dbReference type="PANTHER" id="PTHR22588">
    <property type="entry name" value="VWFA DOMAIN-CONTAINING PROTEIN"/>
    <property type="match status" value="1"/>
</dbReference>
<accession>A0A2A9HH82</accession>
<dbReference type="EMBL" id="PDJQ01000001">
    <property type="protein sequence ID" value="PFG74345.1"/>
    <property type="molecule type" value="Genomic_DNA"/>
</dbReference>
<dbReference type="Gene3D" id="3.40.50.410">
    <property type="entry name" value="von Willebrand factor, type A domain"/>
    <property type="match status" value="1"/>
</dbReference>
<dbReference type="Pfam" id="PF13400">
    <property type="entry name" value="Tad"/>
    <property type="match status" value="1"/>
</dbReference>
<organism evidence="2 3">
    <name type="scientific">Tepidiforma thermophila (strain KCTC 52669 / CGMCC 1.13589 / G233)</name>
    <dbReference type="NCBI Taxonomy" id="2761530"/>
    <lineage>
        <taxon>Bacteria</taxon>
        <taxon>Bacillati</taxon>
        <taxon>Chloroflexota</taxon>
        <taxon>Tepidiformia</taxon>
        <taxon>Tepidiformales</taxon>
        <taxon>Tepidiformaceae</taxon>
        <taxon>Tepidiforma</taxon>
    </lineage>
</organism>
<dbReference type="RefSeq" id="WP_165772582.1">
    <property type="nucleotide sequence ID" value="NZ_PDJQ01000001.1"/>
</dbReference>
<proteinExistence type="predicted"/>